<dbReference type="Pfam" id="PF14319">
    <property type="entry name" value="Zn_Tnp_IS91"/>
    <property type="match status" value="1"/>
</dbReference>
<reference evidence="3 4" key="1">
    <citation type="submission" date="2016-01" db="EMBL/GenBank/DDBJ databases">
        <title>Genome sequence of the acidophilic iron oxidising Ferrovum strain Z-31.</title>
        <authorList>
            <person name="Poehlein A."/>
            <person name="Ullrich S.R."/>
            <person name="Schloemann M."/>
            <person name="Muehling M."/>
            <person name="Daniel R."/>
        </authorList>
    </citation>
    <scope>NUCLEOTIDE SEQUENCE [LARGE SCALE GENOMIC DNA]</scope>
    <source>
        <strain evidence="3 4">Z-31</strain>
    </source>
</reference>
<dbReference type="Pfam" id="PF04986">
    <property type="entry name" value="Y2_Tnp"/>
    <property type="match status" value="1"/>
</dbReference>
<dbReference type="GO" id="GO:0003677">
    <property type="term" value="F:DNA binding"/>
    <property type="evidence" value="ECO:0007669"/>
    <property type="project" value="InterPro"/>
</dbReference>
<dbReference type="PATRIC" id="fig|1789004.3.peg.2483"/>
<evidence type="ECO:0000313" key="3">
    <source>
        <dbReference type="EMBL" id="KXW57127.1"/>
    </source>
</evidence>
<dbReference type="GO" id="GO:0006313">
    <property type="term" value="P:DNA transposition"/>
    <property type="evidence" value="ECO:0007669"/>
    <property type="project" value="InterPro"/>
</dbReference>
<feature type="domain" description="Transposase IS801/IS1294" evidence="1">
    <location>
        <begin position="140"/>
        <end position="302"/>
    </location>
</feature>
<dbReference type="InterPro" id="IPR026889">
    <property type="entry name" value="Zn_Tnp"/>
</dbReference>
<proteinExistence type="predicted"/>
<dbReference type="InterPro" id="IPR054832">
    <property type="entry name" value="transpos_IS91"/>
</dbReference>
<dbReference type="GeneID" id="301708473"/>
<comment type="caution">
    <text evidence="3">The sequence shown here is derived from an EMBL/GenBank/DDBJ whole genome shotgun (WGS) entry which is preliminary data.</text>
</comment>
<dbReference type="InterPro" id="IPR007069">
    <property type="entry name" value="Transposase_32"/>
</dbReference>
<dbReference type="EMBL" id="LRRD01000115">
    <property type="protein sequence ID" value="KXW57127.1"/>
    <property type="molecule type" value="Genomic_DNA"/>
</dbReference>
<dbReference type="GO" id="GO:0004803">
    <property type="term" value="F:transposase activity"/>
    <property type="evidence" value="ECO:0007669"/>
    <property type="project" value="InterPro"/>
</dbReference>
<dbReference type="Proteomes" id="UP000075653">
    <property type="component" value="Unassembled WGS sequence"/>
</dbReference>
<sequence>MIRLAHIVEAYAAEFIAQYGHCLIPGQLTALNAFQTCRSSMSPKMQLACDNCPELSYLPHSCGHRSCPHCQAHESQRWIDQQMQKLIPGNYFMVTFTLPAQFRALAWFNQRVMYDLITHSAWETVNTFSQNDKKLRGITGAVTVLHTHNRRLDYHPHVHLVMPAAAFDKKRRLWRNKDGGYLFNHTALAKVFRAKVLEGIKQAGLKLPGAYPTDWVVDCKEVGSGQQALIYLGRYLYRGVIQEKDILSCDKGQVTFRYQNSQTKQTETRTLSGVAFLRLVLQHILPKGYRRARNFGFLHPNSRLIQLVQLIKRVVLPPPKPRPTIRCKCCGGIMKIVRTRLKSVFVQQFTSGSFGQGVASAETAM</sequence>
<dbReference type="PANTHER" id="PTHR37023:SF1">
    <property type="entry name" value="ISSOD25 TRANSPOSASE TNPA_ISSOD25"/>
    <property type="match status" value="1"/>
</dbReference>
<dbReference type="RefSeq" id="WP_062188610.1">
    <property type="nucleotide sequence ID" value="NZ_CP053676.1"/>
</dbReference>
<dbReference type="PANTHER" id="PTHR37023">
    <property type="entry name" value="TRANSPOSASE"/>
    <property type="match status" value="1"/>
</dbReference>
<dbReference type="AlphaFoldDB" id="A0A149VV82"/>
<keyword evidence="4" id="KW-1185">Reference proteome</keyword>
<organism evidence="3 4">
    <name type="scientific">Ferrovum myxofaciens</name>
    <dbReference type="NCBI Taxonomy" id="416213"/>
    <lineage>
        <taxon>Bacteria</taxon>
        <taxon>Pseudomonadati</taxon>
        <taxon>Pseudomonadota</taxon>
        <taxon>Betaproteobacteria</taxon>
        <taxon>Ferrovales</taxon>
        <taxon>Ferrovaceae</taxon>
        <taxon>Ferrovum</taxon>
    </lineage>
</organism>
<evidence type="ECO:0000313" key="4">
    <source>
        <dbReference type="Proteomes" id="UP000075653"/>
    </source>
</evidence>
<dbReference type="NCBIfam" id="NF033538">
    <property type="entry name" value="transpos_IS91"/>
    <property type="match status" value="1"/>
</dbReference>
<evidence type="ECO:0000259" key="2">
    <source>
        <dbReference type="Pfam" id="PF14319"/>
    </source>
</evidence>
<dbReference type="STRING" id="1789004.FEMY_23530"/>
<name>A0A149VV82_9PROT</name>
<feature type="domain" description="Transposase zinc-binding" evidence="2">
    <location>
        <begin position="7"/>
        <end position="98"/>
    </location>
</feature>
<gene>
    <name evidence="3" type="ORF">FEMY_23530</name>
</gene>
<evidence type="ECO:0000259" key="1">
    <source>
        <dbReference type="Pfam" id="PF04986"/>
    </source>
</evidence>
<accession>A0A149VV82</accession>
<protein>
    <submittedName>
        <fullName evidence="3">Putative transposase</fullName>
    </submittedName>
</protein>